<keyword evidence="6" id="KW-1185">Reference proteome</keyword>
<protein>
    <submittedName>
        <fullName evidence="5">AMP-binding protein</fullName>
    </submittedName>
</protein>
<dbReference type="InterPro" id="IPR025110">
    <property type="entry name" value="AMP-bd_C"/>
</dbReference>
<dbReference type="InterPro" id="IPR042099">
    <property type="entry name" value="ANL_N_sf"/>
</dbReference>
<dbReference type="PANTHER" id="PTHR43201:SF5">
    <property type="entry name" value="MEDIUM-CHAIN ACYL-COA LIGASE ACSF2, MITOCHONDRIAL"/>
    <property type="match status" value="1"/>
</dbReference>
<feature type="domain" description="AMP-binding enzyme C-terminal" evidence="4">
    <location>
        <begin position="442"/>
        <end position="517"/>
    </location>
</feature>
<dbReference type="Proteomes" id="UP001500909">
    <property type="component" value="Unassembled WGS sequence"/>
</dbReference>
<dbReference type="SUPFAM" id="SSF56801">
    <property type="entry name" value="Acetyl-CoA synthetase-like"/>
    <property type="match status" value="1"/>
</dbReference>
<dbReference type="Gene3D" id="3.30.300.30">
    <property type="match status" value="1"/>
</dbReference>
<feature type="domain" description="AMP-dependent synthetase/ligase" evidence="3">
    <location>
        <begin position="48"/>
        <end position="388"/>
    </location>
</feature>
<gene>
    <name evidence="5" type="ORF">GCM10010361_11360</name>
</gene>
<keyword evidence="2" id="KW-0436">Ligase</keyword>
<evidence type="ECO:0000313" key="6">
    <source>
        <dbReference type="Proteomes" id="UP001500909"/>
    </source>
</evidence>
<organism evidence="5 6">
    <name type="scientific">Streptomyces olivaceiscleroticus</name>
    <dbReference type="NCBI Taxonomy" id="68245"/>
    <lineage>
        <taxon>Bacteria</taxon>
        <taxon>Bacillati</taxon>
        <taxon>Actinomycetota</taxon>
        <taxon>Actinomycetes</taxon>
        <taxon>Kitasatosporales</taxon>
        <taxon>Streptomycetaceae</taxon>
        <taxon>Streptomyces</taxon>
    </lineage>
</organism>
<sequence>MRYRLLNGKPMSELIKSLPGLPAQAAAYYAQGWWRHGTFLDDLETMVHAAADRPAYINVRTLLSETVTVTFGELAQRVEQIAAVLWARGVRPGQVVALQLPNWWEAGALWLACGRVGAATVSLTPVTGARERELTTVSTQAGLLVTVDDSDARGCGPASIISIDALLRDAASAVPLSAAERPTVRADDVCQVLCTSGTTGRPKAVLHTHNTRYAALRAALAHMPENCVTAVISQLTHAVALTFNLLAPLATGQPSVFTDTRASEAWLDLLAQHGVNCLVAAPRSLGELAHAQRLQPRDLRELKQVISIAAPLPAPVAADVRTSLCPRVVNIYGMTESGTVTATRPEDPTVSAERSLGRPVPTMQIRLTDTTSSQAGRLHVRGPGLCRGMSDLRTRRLLWSPAHDEGWYDTGDLVQADGHGNLRYLSRAADRIGWGYVIPVAEVEGELLEHPQVAEVAIVGVPDAEGHEIACAVVVPRDTPPSLHELLAFLRARNMTEWYLPARLAIVSTLPRTPLGKVRKDRVRQQVTAA</sequence>
<accession>A0ABN0ZII8</accession>
<comment type="similarity">
    <text evidence="1">Belongs to the ATP-dependent AMP-binding enzyme family.</text>
</comment>
<dbReference type="PROSITE" id="PS00455">
    <property type="entry name" value="AMP_BINDING"/>
    <property type="match status" value="1"/>
</dbReference>
<dbReference type="InterPro" id="IPR045851">
    <property type="entry name" value="AMP-bd_C_sf"/>
</dbReference>
<evidence type="ECO:0000259" key="3">
    <source>
        <dbReference type="Pfam" id="PF00501"/>
    </source>
</evidence>
<dbReference type="InterPro" id="IPR000873">
    <property type="entry name" value="AMP-dep_synth/lig_dom"/>
</dbReference>
<evidence type="ECO:0000256" key="1">
    <source>
        <dbReference type="ARBA" id="ARBA00006432"/>
    </source>
</evidence>
<dbReference type="Pfam" id="PF00501">
    <property type="entry name" value="AMP-binding"/>
    <property type="match status" value="1"/>
</dbReference>
<proteinExistence type="inferred from homology"/>
<dbReference type="InterPro" id="IPR020845">
    <property type="entry name" value="AMP-binding_CS"/>
</dbReference>
<reference evidence="5 6" key="1">
    <citation type="journal article" date="2019" name="Int. J. Syst. Evol. Microbiol.">
        <title>The Global Catalogue of Microorganisms (GCM) 10K type strain sequencing project: providing services to taxonomists for standard genome sequencing and annotation.</title>
        <authorList>
            <consortium name="The Broad Institute Genomics Platform"/>
            <consortium name="The Broad Institute Genome Sequencing Center for Infectious Disease"/>
            <person name="Wu L."/>
            <person name="Ma J."/>
        </authorList>
    </citation>
    <scope>NUCLEOTIDE SEQUENCE [LARGE SCALE GENOMIC DNA]</scope>
    <source>
        <strain evidence="5 6">JCM 4805</strain>
    </source>
</reference>
<evidence type="ECO:0000313" key="5">
    <source>
        <dbReference type="EMBL" id="GAA0449081.1"/>
    </source>
</evidence>
<evidence type="ECO:0000256" key="2">
    <source>
        <dbReference type="ARBA" id="ARBA00022598"/>
    </source>
</evidence>
<dbReference type="PANTHER" id="PTHR43201">
    <property type="entry name" value="ACYL-COA SYNTHETASE"/>
    <property type="match status" value="1"/>
</dbReference>
<dbReference type="EMBL" id="BAAABY010000009">
    <property type="protein sequence ID" value="GAA0449081.1"/>
    <property type="molecule type" value="Genomic_DNA"/>
</dbReference>
<name>A0ABN0ZII8_9ACTN</name>
<comment type="caution">
    <text evidence="5">The sequence shown here is derived from an EMBL/GenBank/DDBJ whole genome shotgun (WGS) entry which is preliminary data.</text>
</comment>
<dbReference type="Pfam" id="PF13193">
    <property type="entry name" value="AMP-binding_C"/>
    <property type="match status" value="1"/>
</dbReference>
<dbReference type="Gene3D" id="3.40.50.12780">
    <property type="entry name" value="N-terminal domain of ligase-like"/>
    <property type="match status" value="1"/>
</dbReference>
<evidence type="ECO:0000259" key="4">
    <source>
        <dbReference type="Pfam" id="PF13193"/>
    </source>
</evidence>